<evidence type="ECO:0000313" key="2">
    <source>
        <dbReference type="Proteomes" id="UP000022611"/>
    </source>
</evidence>
<sequence>MPDDPNYSNGPFSVVGAQGCRQAGWPFTVISYPASQNQVVVLG</sequence>
<name>A0A010SM34_PSEFL</name>
<comment type="caution">
    <text evidence="1">The sequence shown here is derived from an EMBL/GenBank/DDBJ whole genome shotgun (WGS) entry which is preliminary data.</text>
</comment>
<dbReference type="Proteomes" id="UP000022611">
    <property type="component" value="Unassembled WGS sequence"/>
</dbReference>
<protein>
    <submittedName>
        <fullName evidence="1">Uncharacterized protein</fullName>
    </submittedName>
</protein>
<gene>
    <name evidence="1" type="ORF">HK44_015200</name>
</gene>
<reference evidence="1 2" key="1">
    <citation type="journal article" date="2011" name="J. Bacteriol.">
        <title>Draft genome sequence of the polycyclic aromatic hydrocarbon-degrading, genetically engineered bioluminescent bioreporter Pseudomonas fluorescens HK44.</title>
        <authorList>
            <person name="Chauhan A."/>
            <person name="Layton A.C."/>
            <person name="Williams D.E."/>
            <person name="Smartt A.E."/>
            <person name="Ripp S."/>
            <person name="Karpinets T.V."/>
            <person name="Brown S.D."/>
            <person name="Sayler G.S."/>
        </authorList>
    </citation>
    <scope>NUCLEOTIDE SEQUENCE [LARGE SCALE GENOMIC DNA]</scope>
    <source>
        <strain evidence="1 2">HK44</strain>
    </source>
</reference>
<organism evidence="1 2">
    <name type="scientific">Pseudomonas fluorescens HK44</name>
    <dbReference type="NCBI Taxonomy" id="1042209"/>
    <lineage>
        <taxon>Bacteria</taxon>
        <taxon>Pseudomonadati</taxon>
        <taxon>Pseudomonadota</taxon>
        <taxon>Gammaproteobacteria</taxon>
        <taxon>Pseudomonadales</taxon>
        <taxon>Pseudomonadaceae</taxon>
        <taxon>Pseudomonas</taxon>
    </lineage>
</organism>
<accession>A0A010SM34</accession>
<dbReference type="RefSeq" id="WP_024265161.1">
    <property type="nucleotide sequence ID" value="NZ_AFOY02000019.1"/>
</dbReference>
<dbReference type="HOGENOM" id="CLU_3238366_0_0_6"/>
<dbReference type="PATRIC" id="fig|1042209.11.peg.5468"/>
<dbReference type="AlphaFoldDB" id="A0A010SM34"/>
<dbReference type="EMBL" id="AFOY02000019">
    <property type="protein sequence ID" value="EXF92243.1"/>
    <property type="molecule type" value="Genomic_DNA"/>
</dbReference>
<proteinExistence type="predicted"/>
<evidence type="ECO:0000313" key="1">
    <source>
        <dbReference type="EMBL" id="EXF92243.1"/>
    </source>
</evidence>